<reference evidence="2" key="1">
    <citation type="journal article" date="2019" name="Int. J. Syst. Evol. Microbiol.">
        <title>The Global Catalogue of Microorganisms (GCM) 10K type strain sequencing project: providing services to taxonomists for standard genome sequencing and annotation.</title>
        <authorList>
            <consortium name="The Broad Institute Genomics Platform"/>
            <consortium name="The Broad Institute Genome Sequencing Center for Infectious Disease"/>
            <person name="Wu L."/>
            <person name="Ma J."/>
        </authorList>
    </citation>
    <scope>NUCLEOTIDE SEQUENCE [LARGE SCALE GENOMIC DNA]</scope>
    <source>
        <strain evidence="2">JCM 18053</strain>
    </source>
</reference>
<proteinExistence type="predicted"/>
<keyword evidence="2" id="KW-1185">Reference proteome</keyword>
<dbReference type="EMBL" id="BAABIA010000009">
    <property type="protein sequence ID" value="GAA5146293.1"/>
    <property type="molecule type" value="Genomic_DNA"/>
</dbReference>
<comment type="caution">
    <text evidence="1">The sequence shown here is derived from an EMBL/GenBank/DDBJ whole genome shotgun (WGS) entry which is preliminary data.</text>
</comment>
<dbReference type="RefSeq" id="WP_345738090.1">
    <property type="nucleotide sequence ID" value="NZ_BAABIA010000009.1"/>
</dbReference>
<evidence type="ECO:0000313" key="2">
    <source>
        <dbReference type="Proteomes" id="UP001499852"/>
    </source>
</evidence>
<sequence length="361" mass="39626">MNTFDAVSGSDLPTAIEVWMGREDAGADHDRLIGGLFAVCVNLANELREDSPTRPGMDAMDLAHEFLVAARHEGLGGIEKKAGLRTAFRRHVWRSQNPASDELWETLSESLRELARQGHACRVGANWSAPNSNDAQWAAGPATGVPQATDMVVFEECAEKLRHYYPPGALGAAGKKVPKIISPTDARELAASLLDCAPGWVTMRELFAAFRKHVHLLSVDVSIDDGNNPGFLNEEDRRHPDTELKLLELARARAGTLWETLRQKTLCEVLCGYVLPKVLEGKKVTLEALGKHSVVFDKKEKIMRLLAEELRPEAFAEDEAVTAHHSWHAVFVALVASELAARCDECTGKRENSSLPSPVTI</sequence>
<organism evidence="1 2">
    <name type="scientific">Prosthecobacter algae</name>
    <dbReference type="NCBI Taxonomy" id="1144682"/>
    <lineage>
        <taxon>Bacteria</taxon>
        <taxon>Pseudomonadati</taxon>
        <taxon>Verrucomicrobiota</taxon>
        <taxon>Verrucomicrobiia</taxon>
        <taxon>Verrucomicrobiales</taxon>
        <taxon>Verrucomicrobiaceae</taxon>
        <taxon>Prosthecobacter</taxon>
    </lineage>
</organism>
<gene>
    <name evidence="1" type="ORF">GCM10023213_39090</name>
</gene>
<accession>A0ABP9PGR0</accession>
<protein>
    <submittedName>
        <fullName evidence="1">Uncharacterized protein</fullName>
    </submittedName>
</protein>
<name>A0ABP9PGR0_9BACT</name>
<evidence type="ECO:0000313" key="1">
    <source>
        <dbReference type="EMBL" id="GAA5146293.1"/>
    </source>
</evidence>
<dbReference type="Proteomes" id="UP001499852">
    <property type="component" value="Unassembled WGS sequence"/>
</dbReference>